<dbReference type="KEGG" id="tso:IZ6_31320"/>
<evidence type="ECO:0008006" key="4">
    <source>
        <dbReference type="Google" id="ProtNLM"/>
    </source>
</evidence>
<evidence type="ECO:0000313" key="3">
    <source>
        <dbReference type="Proteomes" id="UP000515317"/>
    </source>
</evidence>
<dbReference type="RefSeq" id="WP_222875966.1">
    <property type="nucleotide sequence ID" value="NZ_AP023361.1"/>
</dbReference>
<dbReference type="AlphaFoldDB" id="A0A6S6QWU7"/>
<sequence length="118" mass="12703">MFHRMLFAAALVPSLAGAALAAELVPPSLLGANFFDAKPITTTDAKGRVSKIVFTPGGTLTRTSSSGKESEGKWRLSDDGFCMQAGSAKRESCYVVVKRDDGRFAAMKRSGQPFIWEK</sequence>
<organism evidence="2 3">
    <name type="scientific">Terrihabitans soli</name>
    <dbReference type="NCBI Taxonomy" id="708113"/>
    <lineage>
        <taxon>Bacteria</taxon>
        <taxon>Pseudomonadati</taxon>
        <taxon>Pseudomonadota</taxon>
        <taxon>Alphaproteobacteria</taxon>
        <taxon>Hyphomicrobiales</taxon>
        <taxon>Terrihabitans</taxon>
    </lineage>
</organism>
<dbReference type="EMBL" id="AP023361">
    <property type="protein sequence ID" value="BCJ92397.1"/>
    <property type="molecule type" value="Genomic_DNA"/>
</dbReference>
<evidence type="ECO:0000313" key="2">
    <source>
        <dbReference type="EMBL" id="BCJ92397.1"/>
    </source>
</evidence>
<reference evidence="2 3" key="1">
    <citation type="submission" date="2020-08" db="EMBL/GenBank/DDBJ databases">
        <title>Genome sequence of Rhizobiales bacterium strain IZ6.</title>
        <authorList>
            <person name="Nakai R."/>
            <person name="Naganuma T."/>
        </authorList>
    </citation>
    <scope>NUCLEOTIDE SEQUENCE [LARGE SCALE GENOMIC DNA]</scope>
    <source>
        <strain evidence="2 3">IZ6</strain>
    </source>
</reference>
<proteinExistence type="predicted"/>
<keyword evidence="1" id="KW-0732">Signal</keyword>
<feature type="signal peptide" evidence="1">
    <location>
        <begin position="1"/>
        <end position="21"/>
    </location>
</feature>
<feature type="chain" id="PRO_5027790886" description="Dihydrodipicolinate reductase" evidence="1">
    <location>
        <begin position="22"/>
        <end position="118"/>
    </location>
</feature>
<accession>A0A6S6QWU7</accession>
<dbReference type="Proteomes" id="UP000515317">
    <property type="component" value="Chromosome"/>
</dbReference>
<name>A0A6S6QWU7_9HYPH</name>
<keyword evidence="3" id="KW-1185">Reference proteome</keyword>
<protein>
    <recommendedName>
        <fullName evidence="4">Dihydrodipicolinate reductase</fullName>
    </recommendedName>
</protein>
<evidence type="ECO:0000256" key="1">
    <source>
        <dbReference type="SAM" id="SignalP"/>
    </source>
</evidence>
<gene>
    <name evidence="2" type="ORF">IZ6_31320</name>
</gene>